<evidence type="ECO:0000313" key="5">
    <source>
        <dbReference type="EMBL" id="MBB6143373.1"/>
    </source>
</evidence>
<evidence type="ECO:0000256" key="3">
    <source>
        <dbReference type="SAM" id="SignalP"/>
    </source>
</evidence>
<dbReference type="Pfam" id="PF00753">
    <property type="entry name" value="Lactamase_B"/>
    <property type="match status" value="1"/>
</dbReference>
<dbReference type="RefSeq" id="WP_082125970.1">
    <property type="nucleotide sequence ID" value="NZ_JACHEK010000002.1"/>
</dbReference>
<feature type="signal peptide" evidence="3">
    <location>
        <begin position="1"/>
        <end position="23"/>
    </location>
</feature>
<evidence type="ECO:0000259" key="4">
    <source>
        <dbReference type="SMART" id="SM00849"/>
    </source>
</evidence>
<feature type="region of interest" description="Disordered" evidence="2">
    <location>
        <begin position="314"/>
        <end position="338"/>
    </location>
</feature>
<protein>
    <submittedName>
        <fullName evidence="5">Glyoxylase-like metal-dependent hydrolase (Beta-lactamase superfamily II)</fullName>
    </submittedName>
</protein>
<dbReference type="Proteomes" id="UP000538666">
    <property type="component" value="Unassembled WGS sequence"/>
</dbReference>
<dbReference type="EMBL" id="JACHEK010000002">
    <property type="protein sequence ID" value="MBB6143373.1"/>
    <property type="molecule type" value="Genomic_DNA"/>
</dbReference>
<dbReference type="GO" id="GO:0017001">
    <property type="term" value="P:antibiotic catabolic process"/>
    <property type="evidence" value="ECO:0007669"/>
    <property type="project" value="UniProtKB-ARBA"/>
</dbReference>
<dbReference type="SUPFAM" id="SSF56281">
    <property type="entry name" value="Metallo-hydrolase/oxidoreductase"/>
    <property type="match status" value="1"/>
</dbReference>
<dbReference type="InterPro" id="IPR050855">
    <property type="entry name" value="NDM-1-like"/>
</dbReference>
<sequence>MNQWTRFALMSGAVILGVSCCLAQLPESDGGSIQRGTLPKRWATGGPRCMEMPEWQIHEYNPDLYILRQSGCTDFEKPFVYLFFGKDRALLLDTGSRNGNLAPTIQHTIHRWLERNSRASIPLAVVHTHEHGDHVAGDAGLQALNDPAIPLTLIPAKVEADQSFYRIAHWPDDIGSIDLGDRIIDAIPIPGHSNASIALYDRKTAILFSGDTLYPGRLYVRNFSDYVASVTRLVNFTEGKPIAQVLGNHIEETRTPYLDYPVGSLYQPDEHDLQLSRGSLLELQDALTSLHGHPARVALRDFTIWPSPTDAAERAAEDKVFDDTQKKQLSHKWDQTQP</sequence>
<name>A0A841JPW8_9BACT</name>
<comment type="caution">
    <text evidence="5">The sequence shown here is derived from an EMBL/GenBank/DDBJ whole genome shotgun (WGS) entry which is preliminary data.</text>
</comment>
<organism evidence="5 6">
    <name type="scientific">Silvibacterium bohemicum</name>
    <dbReference type="NCBI Taxonomy" id="1577686"/>
    <lineage>
        <taxon>Bacteria</taxon>
        <taxon>Pseudomonadati</taxon>
        <taxon>Acidobacteriota</taxon>
        <taxon>Terriglobia</taxon>
        <taxon>Terriglobales</taxon>
        <taxon>Acidobacteriaceae</taxon>
        <taxon>Silvibacterium</taxon>
    </lineage>
</organism>
<keyword evidence="3" id="KW-0732">Signal</keyword>
<dbReference type="AlphaFoldDB" id="A0A841JPW8"/>
<dbReference type="SMART" id="SM00849">
    <property type="entry name" value="Lactamase_B"/>
    <property type="match status" value="1"/>
</dbReference>
<dbReference type="PROSITE" id="PS51257">
    <property type="entry name" value="PROKAR_LIPOPROTEIN"/>
    <property type="match status" value="1"/>
</dbReference>
<dbReference type="InterPro" id="IPR001279">
    <property type="entry name" value="Metallo-B-lactamas"/>
</dbReference>
<evidence type="ECO:0000256" key="1">
    <source>
        <dbReference type="ARBA" id="ARBA00005250"/>
    </source>
</evidence>
<feature type="chain" id="PRO_5032948099" evidence="3">
    <location>
        <begin position="24"/>
        <end position="338"/>
    </location>
</feature>
<dbReference type="GO" id="GO:0016787">
    <property type="term" value="F:hydrolase activity"/>
    <property type="evidence" value="ECO:0007669"/>
    <property type="project" value="UniProtKB-KW"/>
</dbReference>
<feature type="domain" description="Metallo-beta-lactamase" evidence="4">
    <location>
        <begin position="77"/>
        <end position="249"/>
    </location>
</feature>
<evidence type="ECO:0000313" key="6">
    <source>
        <dbReference type="Proteomes" id="UP000538666"/>
    </source>
</evidence>
<dbReference type="Gene3D" id="3.60.15.10">
    <property type="entry name" value="Ribonuclease Z/Hydroxyacylglutathione hydrolase-like"/>
    <property type="match status" value="1"/>
</dbReference>
<gene>
    <name evidence="5" type="ORF">HNQ77_001317</name>
</gene>
<dbReference type="PANTHER" id="PTHR42951:SF4">
    <property type="entry name" value="ACYL-COENZYME A THIOESTERASE MBLAC2"/>
    <property type="match status" value="1"/>
</dbReference>
<evidence type="ECO:0000256" key="2">
    <source>
        <dbReference type="SAM" id="MobiDB-lite"/>
    </source>
</evidence>
<dbReference type="OrthoDB" id="9761531at2"/>
<accession>A0A841JPW8</accession>
<dbReference type="PANTHER" id="PTHR42951">
    <property type="entry name" value="METALLO-BETA-LACTAMASE DOMAIN-CONTAINING"/>
    <property type="match status" value="1"/>
</dbReference>
<reference evidence="5 6" key="1">
    <citation type="submission" date="2020-08" db="EMBL/GenBank/DDBJ databases">
        <title>Genomic Encyclopedia of Type Strains, Phase IV (KMG-IV): sequencing the most valuable type-strain genomes for metagenomic binning, comparative biology and taxonomic classification.</title>
        <authorList>
            <person name="Goeker M."/>
        </authorList>
    </citation>
    <scope>NUCLEOTIDE SEQUENCE [LARGE SCALE GENOMIC DNA]</scope>
    <source>
        <strain evidence="5 6">DSM 103733</strain>
    </source>
</reference>
<comment type="similarity">
    <text evidence="1">Belongs to the metallo-beta-lactamase superfamily. Class-B beta-lactamase family.</text>
</comment>
<keyword evidence="5" id="KW-0378">Hydrolase</keyword>
<dbReference type="InterPro" id="IPR036866">
    <property type="entry name" value="RibonucZ/Hydroxyglut_hydro"/>
</dbReference>
<proteinExistence type="inferred from homology"/>
<keyword evidence="6" id="KW-1185">Reference proteome</keyword>